<dbReference type="InterPro" id="IPR003959">
    <property type="entry name" value="ATPase_AAA_core"/>
</dbReference>
<evidence type="ECO:0000256" key="1">
    <source>
        <dbReference type="ARBA" id="ARBA00010378"/>
    </source>
</evidence>
<feature type="domain" description="AAA+ ATPase" evidence="5">
    <location>
        <begin position="650"/>
        <end position="789"/>
    </location>
</feature>
<dbReference type="SUPFAM" id="SSF52540">
    <property type="entry name" value="P-loop containing nucleoside triphosphate hydrolases"/>
    <property type="match status" value="3"/>
</dbReference>
<dbReference type="RefSeq" id="WP_138639446.1">
    <property type="nucleotide sequence ID" value="NZ_VCKZ01000239.1"/>
</dbReference>
<dbReference type="Pfam" id="PF17866">
    <property type="entry name" value="AAA_lid_6"/>
    <property type="match status" value="2"/>
</dbReference>
<dbReference type="InterPro" id="IPR041627">
    <property type="entry name" value="AAA_lid_6"/>
</dbReference>
<dbReference type="OrthoDB" id="9806903at2"/>
<dbReference type="Gene3D" id="3.40.50.300">
    <property type="entry name" value="P-loop containing nucleotide triphosphate hydrolases"/>
    <property type="match status" value="3"/>
</dbReference>
<feature type="domain" description="AAA+ ATPase" evidence="5">
    <location>
        <begin position="391"/>
        <end position="523"/>
    </location>
</feature>
<dbReference type="Proteomes" id="UP000305238">
    <property type="component" value="Unassembled WGS sequence"/>
</dbReference>
<dbReference type="FunFam" id="3.40.50.300:FF:000216">
    <property type="entry name" value="Type VII secretion ATPase EccA"/>
    <property type="match status" value="2"/>
</dbReference>
<feature type="domain" description="AAA+ ATPase" evidence="5">
    <location>
        <begin position="925"/>
        <end position="1060"/>
    </location>
</feature>
<dbReference type="InterPro" id="IPR027417">
    <property type="entry name" value="P-loop_NTPase"/>
</dbReference>
<dbReference type="CDD" id="cd00009">
    <property type="entry name" value="AAA"/>
    <property type="match status" value="2"/>
</dbReference>
<comment type="similarity">
    <text evidence="1">Belongs to the CbxX/CfxQ family.</text>
</comment>
<dbReference type="GO" id="GO:0016887">
    <property type="term" value="F:ATP hydrolysis activity"/>
    <property type="evidence" value="ECO:0007669"/>
    <property type="project" value="InterPro"/>
</dbReference>
<keyword evidence="7" id="KW-1185">Reference proteome</keyword>
<name>A0A5S4GKA6_9ACTN</name>
<evidence type="ECO:0000256" key="2">
    <source>
        <dbReference type="ARBA" id="ARBA00022741"/>
    </source>
</evidence>
<protein>
    <submittedName>
        <fullName evidence="6">AAA family ATPase</fullName>
    </submittedName>
</protein>
<dbReference type="PANTHER" id="PTHR43392">
    <property type="entry name" value="AAA-TYPE ATPASE FAMILY PROTEIN / ANKYRIN REPEAT FAMILY PROTEIN"/>
    <property type="match status" value="1"/>
</dbReference>
<evidence type="ECO:0000256" key="3">
    <source>
        <dbReference type="ARBA" id="ARBA00022840"/>
    </source>
</evidence>
<dbReference type="Gene3D" id="1.10.8.60">
    <property type="match status" value="2"/>
</dbReference>
<dbReference type="SMART" id="SM00382">
    <property type="entry name" value="AAA"/>
    <property type="match status" value="3"/>
</dbReference>
<dbReference type="EMBL" id="VCKZ01000239">
    <property type="protein sequence ID" value="TMR33249.1"/>
    <property type="molecule type" value="Genomic_DNA"/>
</dbReference>
<dbReference type="PRINTS" id="PR00819">
    <property type="entry name" value="CBXCFQXSUPER"/>
</dbReference>
<feature type="region of interest" description="Disordered" evidence="4">
    <location>
        <begin position="1135"/>
        <end position="1156"/>
    </location>
</feature>
<dbReference type="InterPro" id="IPR000641">
    <property type="entry name" value="CbxX/CfxQ"/>
</dbReference>
<proteinExistence type="inferred from homology"/>
<dbReference type="GO" id="GO:0005524">
    <property type="term" value="F:ATP binding"/>
    <property type="evidence" value="ECO:0007669"/>
    <property type="project" value="UniProtKB-KW"/>
</dbReference>
<reference evidence="6 7" key="1">
    <citation type="submission" date="2019-05" db="EMBL/GenBank/DDBJ databases">
        <title>Draft genome sequence of Actinomadura geliboluensis A8036.</title>
        <authorList>
            <person name="Saricaoglu S."/>
            <person name="Isik K."/>
        </authorList>
    </citation>
    <scope>NUCLEOTIDE SEQUENCE [LARGE SCALE GENOMIC DNA]</scope>
    <source>
        <strain evidence="6 7">A8036</strain>
    </source>
</reference>
<evidence type="ECO:0000259" key="5">
    <source>
        <dbReference type="SMART" id="SM00382"/>
    </source>
</evidence>
<keyword evidence="3" id="KW-0067">ATP-binding</keyword>
<dbReference type="InterPro" id="IPR050773">
    <property type="entry name" value="CbxX/CfxQ_RuBisCO_ESX"/>
</dbReference>
<dbReference type="Pfam" id="PF00004">
    <property type="entry name" value="AAA"/>
    <property type="match status" value="2"/>
</dbReference>
<dbReference type="PANTHER" id="PTHR43392:SF2">
    <property type="entry name" value="AAA-TYPE ATPASE FAMILY PROTEIN _ ANKYRIN REPEAT FAMILY PROTEIN"/>
    <property type="match status" value="1"/>
</dbReference>
<dbReference type="InterPro" id="IPR003593">
    <property type="entry name" value="AAA+_ATPase"/>
</dbReference>
<evidence type="ECO:0000313" key="6">
    <source>
        <dbReference type="EMBL" id="TMR33249.1"/>
    </source>
</evidence>
<organism evidence="6 7">
    <name type="scientific">Actinomadura geliboluensis</name>
    <dbReference type="NCBI Taxonomy" id="882440"/>
    <lineage>
        <taxon>Bacteria</taxon>
        <taxon>Bacillati</taxon>
        <taxon>Actinomycetota</taxon>
        <taxon>Actinomycetes</taxon>
        <taxon>Streptosporangiales</taxon>
        <taxon>Thermomonosporaceae</taxon>
        <taxon>Actinomadura</taxon>
    </lineage>
</organism>
<sequence>MRLPEHLELLVTDEPVLDLYASRPWRVPDGFYDEVRGRVDALAEDPRCAGFTVDEHGLMAVPAPLIVAEMMTTLGFLPGGAAVLSGSSAKLYHEVFGPYMAEPLDPGEEDVDWSAGAGAFRPFDWLEETGDQDLALTLAREAAGVFQGLQPFERRRRALLKLYDNPPPGNWLALPLEKRRDAWAAQADDDVLAVLPELAGPIGYLEWVCSGLLPVHEHLREVAPHGETADGLLVHLLLQAGLKQVPAELSVVLTEDRYGELLGRFEDARGSSFDPDEWCSDEWAWLGRALGAGAVDACRGWLDMAARFTGCVQGLPGPARSPDPVWIPVGGFQDDVRRLFTPRRRVANPLAASLGTAPARRRGDRTAEIETDLIGQPDVVAALADIAAGDGPVRLMLVGPDGTGKRDAAQEVAELVQRRGIMEPPLWLAGDFFAAKEVSAATSQLYAEARDCAGVRLMVIDGLDDMSHDTQSGEAIVEQLHRTLDAHDDLHVVVLCEPGGDERIREVNPALALRFQIVPTHPFTAEGHAELFNRAIQQRGARAHKRALTAAGELLVRTPPVRNLRNARLAQHLADTVVDAVRARTEPGSELVVTHADVPASFDTAGDDPMAELAALTGLGTVKQEIELLVAAAKAAKMRRDAGLPVPAPPARHMVFTGNPGTGKTVVARLVARVLKDLGVLSSGHLVETSRAGLVGRYVGETAGKTRAVVQRAVGGVLFVDEAYALAPTGSEDDYGPEAVAELLKGMEDHRDDLVVIVAGYEREMQRFIASDPGLASRFPGTVRFPDFSDAELMEIFTGQAAAAGLAVSDGARGKLAGLLRRAPRGRSFGNARVMRNLCERATALQARRVTALDAPTAADLAELRADDIPDGLGGATRVPPATDPLTELDALIGLASVKEEVRRLAAEARAADLRRAAGQPVGAPSRHMVFTGNPGTAKTTVARLVASVYAQLGLLSSGHLVEVTRADLAGAYVGQTAPRVRAAVEQALGGILFIDEAYSLAGDAYGREAVATLVQLMEEYRGDLVVIAAGYEREMDAFLDANSGLRSRFPKRLAFPDYSDGELIAIFEHLAARDGLRPAPDVPGRLREILRDVPRGPSFGNGRLMRNLLDDALAVQAERLTAASGPEELATLEAADLRPHKPGSSDPSKSVGLYL</sequence>
<dbReference type="AlphaFoldDB" id="A0A5S4GKA6"/>
<evidence type="ECO:0000256" key="4">
    <source>
        <dbReference type="SAM" id="MobiDB-lite"/>
    </source>
</evidence>
<evidence type="ECO:0000313" key="7">
    <source>
        <dbReference type="Proteomes" id="UP000305238"/>
    </source>
</evidence>
<comment type="caution">
    <text evidence="6">The sequence shown here is derived from an EMBL/GenBank/DDBJ whole genome shotgun (WGS) entry which is preliminary data.</text>
</comment>
<keyword evidence="2" id="KW-0547">Nucleotide-binding</keyword>
<gene>
    <name evidence="6" type="ORF">ETD96_27770</name>
</gene>
<accession>A0A5S4GKA6</accession>